<dbReference type="Proteomes" id="UP000198935">
    <property type="component" value="Unassembled WGS sequence"/>
</dbReference>
<keyword evidence="2" id="KW-1185">Reference proteome</keyword>
<accession>A0A1H3U4P4</accession>
<evidence type="ECO:0000313" key="2">
    <source>
        <dbReference type="Proteomes" id="UP000198935"/>
    </source>
</evidence>
<dbReference type="AlphaFoldDB" id="A0A1H3U4P4"/>
<dbReference type="EMBL" id="FNPI01000018">
    <property type="protein sequence ID" value="SDZ57308.1"/>
    <property type="molecule type" value="Genomic_DNA"/>
</dbReference>
<sequence>MLHADEAKNEENREKAGKCFKDIQDLCWKMRGVLGEFGQKDVWKEFRNIENRKKLAKLIADIKSLDEKALEYLRLAVRDKEIIELPESVFPLLRPPEEPSS</sequence>
<gene>
    <name evidence="1" type="ORF">SAMN05421736_11857</name>
</gene>
<protein>
    <submittedName>
        <fullName evidence="1">Uncharacterized protein</fullName>
    </submittedName>
</protein>
<evidence type="ECO:0000313" key="1">
    <source>
        <dbReference type="EMBL" id="SDZ57308.1"/>
    </source>
</evidence>
<proteinExistence type="predicted"/>
<reference evidence="2" key="1">
    <citation type="submission" date="2016-10" db="EMBL/GenBank/DDBJ databases">
        <authorList>
            <person name="Varghese N."/>
            <person name="Submissions S."/>
        </authorList>
    </citation>
    <scope>NUCLEOTIDE SEQUENCE [LARGE SCALE GENOMIC DNA]</scope>
    <source>
        <strain evidence="2">SP</strain>
    </source>
</reference>
<name>A0A1H3U4P4_9BACI</name>
<organism evidence="1 2">
    <name type="scientific">Evansella caseinilytica</name>
    <dbReference type="NCBI Taxonomy" id="1503961"/>
    <lineage>
        <taxon>Bacteria</taxon>
        <taxon>Bacillati</taxon>
        <taxon>Bacillota</taxon>
        <taxon>Bacilli</taxon>
        <taxon>Bacillales</taxon>
        <taxon>Bacillaceae</taxon>
        <taxon>Evansella</taxon>
    </lineage>
</organism>